<evidence type="ECO:0008006" key="4">
    <source>
        <dbReference type="Google" id="ProtNLM"/>
    </source>
</evidence>
<keyword evidence="1" id="KW-0732">Signal</keyword>
<evidence type="ECO:0000313" key="3">
    <source>
        <dbReference type="Proteomes" id="UP001140091"/>
    </source>
</evidence>
<reference evidence="2" key="1">
    <citation type="submission" date="2022-06" db="EMBL/GenBank/DDBJ databases">
        <title>Genome Sequence of Candolleomyces eurysporus.</title>
        <authorList>
            <person name="Buettner E."/>
        </authorList>
    </citation>
    <scope>NUCLEOTIDE SEQUENCE</scope>
    <source>
        <strain evidence="2">VTCC 930004</strain>
    </source>
</reference>
<protein>
    <recommendedName>
        <fullName evidence="4">SH3 domain-containing protein</fullName>
    </recommendedName>
</protein>
<feature type="signal peptide" evidence="1">
    <location>
        <begin position="1"/>
        <end position="18"/>
    </location>
</feature>
<feature type="non-terminal residue" evidence="2">
    <location>
        <position position="1"/>
    </location>
</feature>
<proteinExistence type="predicted"/>
<dbReference type="EMBL" id="JANBPK010001655">
    <property type="protein sequence ID" value="KAJ2921191.1"/>
    <property type="molecule type" value="Genomic_DNA"/>
</dbReference>
<comment type="caution">
    <text evidence="2">The sequence shown here is derived from an EMBL/GenBank/DDBJ whole genome shotgun (WGS) entry which is preliminary data.</text>
</comment>
<organism evidence="2 3">
    <name type="scientific">Candolleomyces eurysporus</name>
    <dbReference type="NCBI Taxonomy" id="2828524"/>
    <lineage>
        <taxon>Eukaryota</taxon>
        <taxon>Fungi</taxon>
        <taxon>Dikarya</taxon>
        <taxon>Basidiomycota</taxon>
        <taxon>Agaricomycotina</taxon>
        <taxon>Agaricomycetes</taxon>
        <taxon>Agaricomycetidae</taxon>
        <taxon>Agaricales</taxon>
        <taxon>Agaricineae</taxon>
        <taxon>Psathyrellaceae</taxon>
        <taxon>Candolleomyces</taxon>
    </lineage>
</organism>
<feature type="chain" id="PRO_5040718763" description="SH3 domain-containing protein" evidence="1">
    <location>
        <begin position="19"/>
        <end position="126"/>
    </location>
</feature>
<sequence length="126" mass="13898">MKFSAALLLTPFVLFASAAPNASPATAEEAVKEKIAAISVREVSPVELHTRAPVTGTVNGDGVRYRRCPYTSCEAVGQYNRGRVITIICRTQGESVNGWNWWDRMDNGYYISDYYVDWTGGVPDVC</sequence>
<evidence type="ECO:0000313" key="2">
    <source>
        <dbReference type="EMBL" id="KAJ2921191.1"/>
    </source>
</evidence>
<dbReference type="AlphaFoldDB" id="A0A9W8IQ00"/>
<evidence type="ECO:0000256" key="1">
    <source>
        <dbReference type="SAM" id="SignalP"/>
    </source>
</evidence>
<keyword evidence="3" id="KW-1185">Reference proteome</keyword>
<dbReference type="OrthoDB" id="3039906at2759"/>
<accession>A0A9W8IQ00</accession>
<dbReference type="Proteomes" id="UP001140091">
    <property type="component" value="Unassembled WGS sequence"/>
</dbReference>
<gene>
    <name evidence="2" type="ORF">H1R20_g15901</name>
</gene>
<name>A0A9W8IQ00_9AGAR</name>